<evidence type="ECO:0000256" key="1">
    <source>
        <dbReference type="SAM" id="MobiDB-lite"/>
    </source>
</evidence>
<dbReference type="EMBL" id="UZAH01027330">
    <property type="protein sequence ID" value="VDO90684.1"/>
    <property type="molecule type" value="Genomic_DNA"/>
</dbReference>
<reference evidence="2 3" key="1">
    <citation type="submission" date="2018-11" db="EMBL/GenBank/DDBJ databases">
        <authorList>
            <consortium name="Pathogen Informatics"/>
        </authorList>
    </citation>
    <scope>NUCLEOTIDE SEQUENCE [LARGE SCALE GENOMIC DNA]</scope>
</reference>
<organism evidence="3 4">
    <name type="scientific">Heligmosomoides polygyrus</name>
    <name type="common">Parasitic roundworm</name>
    <dbReference type="NCBI Taxonomy" id="6339"/>
    <lineage>
        <taxon>Eukaryota</taxon>
        <taxon>Metazoa</taxon>
        <taxon>Ecdysozoa</taxon>
        <taxon>Nematoda</taxon>
        <taxon>Chromadorea</taxon>
        <taxon>Rhabditida</taxon>
        <taxon>Rhabditina</taxon>
        <taxon>Rhabditomorpha</taxon>
        <taxon>Strongyloidea</taxon>
        <taxon>Heligmosomidae</taxon>
        <taxon>Heligmosomoides</taxon>
    </lineage>
</organism>
<gene>
    <name evidence="2" type="ORF">HPBE_LOCUS12039</name>
</gene>
<proteinExistence type="predicted"/>
<feature type="region of interest" description="Disordered" evidence="1">
    <location>
        <begin position="24"/>
        <end position="46"/>
    </location>
</feature>
<evidence type="ECO:0000313" key="4">
    <source>
        <dbReference type="WBParaSite" id="HPBE_0001203801-mRNA-1"/>
    </source>
</evidence>
<evidence type="ECO:0000313" key="2">
    <source>
        <dbReference type="EMBL" id="VDO90684.1"/>
    </source>
</evidence>
<name>A0A183FUW7_HELPZ</name>
<keyword evidence="3" id="KW-1185">Reference proteome</keyword>
<reference evidence="4" key="2">
    <citation type="submission" date="2019-09" db="UniProtKB">
        <authorList>
            <consortium name="WormBaseParasite"/>
        </authorList>
    </citation>
    <scope>IDENTIFICATION</scope>
</reference>
<dbReference type="WBParaSite" id="HPBE_0001203801-mRNA-1">
    <property type="protein sequence ID" value="HPBE_0001203801-mRNA-1"/>
    <property type="gene ID" value="HPBE_0001203801"/>
</dbReference>
<accession>A0A3P8A2G8</accession>
<protein>
    <submittedName>
        <fullName evidence="4">Transposase</fullName>
    </submittedName>
</protein>
<sequence length="87" mass="10133">MLKADAAERVDEVEALKVELERHKQRNAELEAQSQSRAPRSAEDVEIPEWMLQSSAQEGIPSHELQQFLSQEDDRSRYDTFLTKEFE</sequence>
<accession>A0A183FUW7</accession>
<dbReference type="AlphaFoldDB" id="A0A183FUW7"/>
<dbReference type="Proteomes" id="UP000050761">
    <property type="component" value="Unassembled WGS sequence"/>
</dbReference>
<evidence type="ECO:0000313" key="3">
    <source>
        <dbReference type="Proteomes" id="UP000050761"/>
    </source>
</evidence>